<dbReference type="PANTHER" id="PTHR43309:SF3">
    <property type="entry name" value="5-OXOPROLINASE SUBUNIT C"/>
    <property type="match status" value="1"/>
</dbReference>
<sequence>MSALEVLATGPLTTIQDGGRPGLASLGVSRSGAADRRSHRLANRLLSNPEDAATLEVTLGGLSLRATGEVWLAVTGADVDVLVDNGSGPRPAGVNAPFLVHSGGSVSLGMARAGLRAYVAVRGGIAATPTLGSCSTDTMSGLGPDPMVVGTVLKIGPRPGELPDLDVAPVAAPASGDVALRAIRGPRDGWVLDADDLVRVAWQASNHSDRVGMRLSGNAPGLNHRDPDRQLPSEGMVRGAIQVPPSGQPVVFLADHPVTGGYPVVAVLIDEDVDRAAQIRPGQSVRLRWAR</sequence>
<keyword evidence="2 5" id="KW-0378">Hydrolase</keyword>
<evidence type="ECO:0000259" key="4">
    <source>
        <dbReference type="SMART" id="SM00797"/>
    </source>
</evidence>
<dbReference type="Gene3D" id="2.40.100.10">
    <property type="entry name" value="Cyclophilin-like"/>
    <property type="match status" value="1"/>
</dbReference>
<dbReference type="GO" id="GO:0005524">
    <property type="term" value="F:ATP binding"/>
    <property type="evidence" value="ECO:0007669"/>
    <property type="project" value="UniProtKB-KW"/>
</dbReference>
<keyword evidence="3" id="KW-0067">ATP-binding</keyword>
<evidence type="ECO:0000256" key="1">
    <source>
        <dbReference type="ARBA" id="ARBA00022741"/>
    </source>
</evidence>
<evidence type="ECO:0000256" key="2">
    <source>
        <dbReference type="ARBA" id="ARBA00022801"/>
    </source>
</evidence>
<evidence type="ECO:0000313" key="6">
    <source>
        <dbReference type="Proteomes" id="UP000225108"/>
    </source>
</evidence>
<evidence type="ECO:0000256" key="3">
    <source>
        <dbReference type="ARBA" id="ARBA00022840"/>
    </source>
</evidence>
<dbReference type="InterPro" id="IPR052708">
    <property type="entry name" value="PxpC"/>
</dbReference>
<dbReference type="SUPFAM" id="SSF50891">
    <property type="entry name" value="Cyclophilin-like"/>
    <property type="match status" value="1"/>
</dbReference>
<dbReference type="EMBL" id="PEBD01000004">
    <property type="protein sequence ID" value="PHV68506.1"/>
    <property type="molecule type" value="Genomic_DNA"/>
</dbReference>
<name>A0A2G3PRU4_WILMA</name>
<dbReference type="PANTHER" id="PTHR43309">
    <property type="entry name" value="5-OXOPROLINASE SUBUNIT C"/>
    <property type="match status" value="1"/>
</dbReference>
<evidence type="ECO:0000313" key="5">
    <source>
        <dbReference type="EMBL" id="PHV68506.1"/>
    </source>
</evidence>
<keyword evidence="1" id="KW-0547">Nucleotide-binding</keyword>
<dbReference type="SMART" id="SM00797">
    <property type="entry name" value="AHS2"/>
    <property type="match status" value="1"/>
</dbReference>
<feature type="domain" description="Carboxyltransferase" evidence="4">
    <location>
        <begin position="25"/>
        <end position="291"/>
    </location>
</feature>
<accession>A0A2G3PRU4</accession>
<organism evidence="5 6">
    <name type="scientific">Williamsia marianensis</name>
    <dbReference type="NCBI Taxonomy" id="85044"/>
    <lineage>
        <taxon>Bacteria</taxon>
        <taxon>Bacillati</taxon>
        <taxon>Actinomycetota</taxon>
        <taxon>Actinomycetes</taxon>
        <taxon>Mycobacteriales</taxon>
        <taxon>Nocardiaceae</taxon>
        <taxon>Williamsia</taxon>
    </lineage>
</organism>
<proteinExistence type="predicted"/>
<gene>
    <name evidence="5" type="ORF">CSW57_04685</name>
</gene>
<dbReference type="Proteomes" id="UP000225108">
    <property type="component" value="Unassembled WGS sequence"/>
</dbReference>
<dbReference type="InterPro" id="IPR003778">
    <property type="entry name" value="CT_A_B"/>
</dbReference>
<comment type="caution">
    <text evidence="5">The sequence shown here is derived from an EMBL/GenBank/DDBJ whole genome shotgun (WGS) entry which is preliminary data.</text>
</comment>
<dbReference type="NCBIfam" id="TIGR00724">
    <property type="entry name" value="urea_amlyse_rel"/>
    <property type="match status" value="1"/>
</dbReference>
<reference evidence="5 6" key="1">
    <citation type="submission" date="2017-10" db="EMBL/GenBank/DDBJ databases">
        <title>The draft genome sequence of Williamsia sp. BULT 1.1 isolated from the semi-arid grassland soils from South Africa.</title>
        <authorList>
            <person name="Kabwe M.H."/>
            <person name="Govender N."/>
            <person name="Mutseka Lunga P."/>
            <person name="Vikram S."/>
            <person name="Makhalanyane T.P."/>
        </authorList>
    </citation>
    <scope>NUCLEOTIDE SEQUENCE [LARGE SCALE GENOMIC DNA]</scope>
    <source>
        <strain evidence="5 6">BULT 1.1</strain>
    </source>
</reference>
<protein>
    <submittedName>
        <fullName evidence="5">Allophanate hydrolase</fullName>
    </submittedName>
</protein>
<dbReference type="RefSeq" id="WP_099381630.1">
    <property type="nucleotide sequence ID" value="NZ_PEBD01000004.1"/>
</dbReference>
<dbReference type="AlphaFoldDB" id="A0A2G3PRU4"/>
<dbReference type="GO" id="GO:0016787">
    <property type="term" value="F:hydrolase activity"/>
    <property type="evidence" value="ECO:0007669"/>
    <property type="project" value="UniProtKB-KW"/>
</dbReference>
<dbReference type="InterPro" id="IPR029000">
    <property type="entry name" value="Cyclophilin-like_dom_sf"/>
</dbReference>
<dbReference type="Pfam" id="PF02626">
    <property type="entry name" value="CT_A_B"/>
    <property type="match status" value="1"/>
</dbReference>